<feature type="repeat" description="Solcar" evidence="4">
    <location>
        <begin position="3"/>
        <end position="94"/>
    </location>
</feature>
<dbReference type="EMBL" id="CACRZD030000004">
    <property type="protein sequence ID" value="CAA6658672.1"/>
    <property type="molecule type" value="Genomic_DNA"/>
</dbReference>
<keyword evidence="2 4" id="KW-0812">Transmembrane</keyword>
<evidence type="ECO:0000256" key="5">
    <source>
        <dbReference type="RuleBase" id="RU000488"/>
    </source>
</evidence>
<dbReference type="Pfam" id="PF00153">
    <property type="entry name" value="Mito_carr"/>
    <property type="match status" value="1"/>
</dbReference>
<dbReference type="PANTHER" id="PTHR46080:SF4">
    <property type="entry name" value="MITOCHONDRIAL CARRIER PROTEIN, EXPRESSED"/>
    <property type="match status" value="1"/>
</dbReference>
<dbReference type="GO" id="GO:0016020">
    <property type="term" value="C:membrane"/>
    <property type="evidence" value="ECO:0007669"/>
    <property type="project" value="UniProtKB-SubCell"/>
</dbReference>
<dbReference type="InterPro" id="IPR018108">
    <property type="entry name" value="MCP_transmembrane"/>
</dbReference>
<evidence type="ECO:0000313" key="7">
    <source>
        <dbReference type="Proteomes" id="UP001189122"/>
    </source>
</evidence>
<organism evidence="6">
    <name type="scientific">Spirodela intermedia</name>
    <name type="common">Intermediate duckweed</name>
    <dbReference type="NCBI Taxonomy" id="51605"/>
    <lineage>
        <taxon>Eukaryota</taxon>
        <taxon>Viridiplantae</taxon>
        <taxon>Streptophyta</taxon>
        <taxon>Embryophyta</taxon>
        <taxon>Tracheophyta</taxon>
        <taxon>Spermatophyta</taxon>
        <taxon>Magnoliopsida</taxon>
        <taxon>Liliopsida</taxon>
        <taxon>Araceae</taxon>
        <taxon>Lemnoideae</taxon>
        <taxon>Spirodela</taxon>
    </lineage>
</organism>
<dbReference type="PROSITE" id="PS50920">
    <property type="entry name" value="SOLCAR"/>
    <property type="match status" value="2"/>
</dbReference>
<reference evidence="6 7" key="1">
    <citation type="submission" date="2019-12" db="EMBL/GenBank/DDBJ databases">
        <authorList>
            <person name="Scholz U."/>
            <person name="Mascher M."/>
            <person name="Fiebig A."/>
        </authorList>
    </citation>
    <scope>NUCLEOTIDE SEQUENCE</scope>
</reference>
<keyword evidence="7" id="KW-1185">Reference proteome</keyword>
<comment type="subcellular location">
    <subcellularLocation>
        <location evidence="1">Membrane</location>
        <topology evidence="1">Multi-pass membrane protein</topology>
    </subcellularLocation>
</comment>
<dbReference type="Gene3D" id="1.50.40.10">
    <property type="entry name" value="Mitochondrial carrier domain"/>
    <property type="match status" value="1"/>
</dbReference>
<evidence type="ECO:0000313" key="6">
    <source>
        <dbReference type="EMBL" id="CAA2618949.1"/>
    </source>
</evidence>
<accession>A0A7I8ILH7</accession>
<gene>
    <name evidence="6" type="ORF">SI7747_04005116</name>
</gene>
<name>A0A7I8ILH7_SPIIN</name>
<dbReference type="PANTHER" id="PTHR46080">
    <property type="entry name" value="MITOCHONDRIAL SUBSTRATE CARRIER FAMILY PROTEIN J"/>
    <property type="match status" value="1"/>
</dbReference>
<proteinExistence type="inferred from homology"/>
<keyword evidence="3 4" id="KW-0472">Membrane</keyword>
<evidence type="ECO:0000256" key="3">
    <source>
        <dbReference type="ARBA" id="ARBA00023136"/>
    </source>
</evidence>
<protein>
    <submittedName>
        <fullName evidence="6">Uncharacterized protein</fullName>
    </submittedName>
</protein>
<dbReference type="SUPFAM" id="SSF103506">
    <property type="entry name" value="Mitochondrial carrier"/>
    <property type="match status" value="1"/>
</dbReference>
<dbReference type="EMBL" id="LR743591">
    <property type="protein sequence ID" value="CAA2618949.1"/>
    <property type="molecule type" value="Genomic_DNA"/>
</dbReference>
<dbReference type="AlphaFoldDB" id="A0A7I8ILH7"/>
<dbReference type="Proteomes" id="UP001189122">
    <property type="component" value="Unassembled WGS sequence"/>
</dbReference>
<feature type="repeat" description="Solcar" evidence="4">
    <location>
        <begin position="121"/>
        <end position="193"/>
    </location>
</feature>
<evidence type="ECO:0000256" key="4">
    <source>
        <dbReference type="PROSITE-ProRule" id="PRU00282"/>
    </source>
</evidence>
<evidence type="ECO:0000256" key="1">
    <source>
        <dbReference type="ARBA" id="ARBA00004141"/>
    </source>
</evidence>
<keyword evidence="5" id="KW-0813">Transport</keyword>
<sequence length="204" mass="22702">MAPVEVAKNYSTAYAAQLGVVWTPVEVVTQRLMMQWAPQRGPSAAKYRSGVDAFRKILMEDGPRGVYRRFGFSLFKYAPFSGVWWGTYSLLYRCISPRVEARRPRRRRKPGGHPYQHWRRRGWLVQAASATVEGAMSVLVTMPLDTIKTGMLVAEGGRKPAGTAGYRGLGPRWVSTSLSGAAMATTYETLKRHSAEPVTLDPPP</sequence>
<comment type="similarity">
    <text evidence="5">Belongs to the mitochondrial carrier (TC 2.A.29) family.</text>
</comment>
<evidence type="ECO:0000256" key="2">
    <source>
        <dbReference type="ARBA" id="ARBA00022692"/>
    </source>
</evidence>
<dbReference type="InterPro" id="IPR023395">
    <property type="entry name" value="MCP_dom_sf"/>
</dbReference>